<dbReference type="PANTHER" id="PTHR46707">
    <property type="entry name" value="PROTEIN CBG07468"/>
    <property type="match status" value="1"/>
</dbReference>
<reference evidence="4 5" key="1">
    <citation type="submission" date="2014-10" db="EMBL/GenBank/DDBJ databases">
        <title>Draft genome of the hookworm Ancylostoma caninum.</title>
        <authorList>
            <person name="Mitreva M."/>
        </authorList>
    </citation>
    <scope>NUCLEOTIDE SEQUENCE [LARGE SCALE GENOMIC DNA]</scope>
    <source>
        <strain evidence="4 5">Baltimore</strain>
    </source>
</reference>
<dbReference type="PROSITE" id="PS51670">
    <property type="entry name" value="SHKT"/>
    <property type="match status" value="2"/>
</dbReference>
<feature type="signal peptide" evidence="2">
    <location>
        <begin position="1"/>
        <end position="16"/>
    </location>
</feature>
<accession>A0A368G4K8</accession>
<feature type="domain" description="ShKT" evidence="3">
    <location>
        <begin position="33"/>
        <end position="71"/>
    </location>
</feature>
<dbReference type="Proteomes" id="UP000252519">
    <property type="component" value="Unassembled WGS sequence"/>
</dbReference>
<evidence type="ECO:0000256" key="1">
    <source>
        <dbReference type="PROSITE-ProRule" id="PRU01005"/>
    </source>
</evidence>
<dbReference type="EMBL" id="JOJR01000340">
    <property type="protein sequence ID" value="RCN39384.1"/>
    <property type="molecule type" value="Genomic_DNA"/>
</dbReference>
<dbReference type="PANTHER" id="PTHR46707:SF1">
    <property type="entry name" value="COEXPRESSED WITH POLYCYSTINS-RELATED"/>
    <property type="match status" value="1"/>
</dbReference>
<keyword evidence="5" id="KW-1185">Reference proteome</keyword>
<comment type="caution">
    <text evidence="1">Lacks conserved residue(s) required for the propagation of feature annotation.</text>
</comment>
<name>A0A368G4K8_ANCCA</name>
<feature type="chain" id="PRO_5016803680" evidence="2">
    <location>
        <begin position="17"/>
        <end position="125"/>
    </location>
</feature>
<dbReference type="AlphaFoldDB" id="A0A368G4K8"/>
<dbReference type="Pfam" id="PF01549">
    <property type="entry name" value="ShK"/>
    <property type="match status" value="2"/>
</dbReference>
<gene>
    <name evidence="4" type="ORF">ANCCAN_14662</name>
</gene>
<feature type="domain" description="ShKT" evidence="3">
    <location>
        <begin position="72"/>
        <end position="110"/>
    </location>
</feature>
<dbReference type="SMART" id="SM00254">
    <property type="entry name" value="ShKT"/>
    <property type="match status" value="2"/>
</dbReference>
<evidence type="ECO:0000256" key="2">
    <source>
        <dbReference type="SAM" id="SignalP"/>
    </source>
</evidence>
<dbReference type="OrthoDB" id="5839340at2759"/>
<evidence type="ECO:0000313" key="4">
    <source>
        <dbReference type="EMBL" id="RCN39384.1"/>
    </source>
</evidence>
<organism evidence="4 5">
    <name type="scientific">Ancylostoma caninum</name>
    <name type="common">Dog hookworm</name>
    <dbReference type="NCBI Taxonomy" id="29170"/>
    <lineage>
        <taxon>Eukaryota</taxon>
        <taxon>Metazoa</taxon>
        <taxon>Ecdysozoa</taxon>
        <taxon>Nematoda</taxon>
        <taxon>Chromadorea</taxon>
        <taxon>Rhabditida</taxon>
        <taxon>Rhabditina</taxon>
        <taxon>Rhabditomorpha</taxon>
        <taxon>Strongyloidea</taxon>
        <taxon>Ancylostomatidae</taxon>
        <taxon>Ancylostomatinae</taxon>
        <taxon>Ancylostoma</taxon>
    </lineage>
</organism>
<evidence type="ECO:0000259" key="3">
    <source>
        <dbReference type="PROSITE" id="PS51670"/>
    </source>
</evidence>
<sequence>MRTVIGIFIALAFVNAWDFFGKKTTTPNPAEYCKDKNETYCNIKVPKGFCESAFHTKEEIKDRCAKSCKLCCGDMYPEKCKELKKKGFCESAFHTKVEIKERCGDTCGLCNTEEDSKYYYKKVTA</sequence>
<keyword evidence="2" id="KW-0732">Signal</keyword>
<dbReference type="InterPro" id="IPR003582">
    <property type="entry name" value="ShKT_dom"/>
</dbReference>
<comment type="caution">
    <text evidence="4">The sequence shown here is derived from an EMBL/GenBank/DDBJ whole genome shotgun (WGS) entry which is preliminary data.</text>
</comment>
<proteinExistence type="predicted"/>
<dbReference type="Gene3D" id="1.10.10.1940">
    <property type="match status" value="1"/>
</dbReference>
<evidence type="ECO:0000313" key="5">
    <source>
        <dbReference type="Proteomes" id="UP000252519"/>
    </source>
</evidence>
<protein>
    <submittedName>
        <fullName evidence="4">ShTK domain protein</fullName>
    </submittedName>
</protein>